<feature type="region of interest" description="Disordered" evidence="1">
    <location>
        <begin position="1"/>
        <end position="71"/>
    </location>
</feature>
<evidence type="ECO:0000256" key="1">
    <source>
        <dbReference type="SAM" id="MobiDB-lite"/>
    </source>
</evidence>
<accession>A0A7D5KW33</accession>
<reference evidence="2 3" key="1">
    <citation type="submission" date="2020-07" db="EMBL/GenBank/DDBJ databases">
        <title>Gai3-2, isolated from salt lake.</title>
        <authorList>
            <person name="Cui H."/>
            <person name="Shi X."/>
        </authorList>
    </citation>
    <scope>NUCLEOTIDE SEQUENCE [LARGE SCALE GENOMIC DNA]</scope>
    <source>
        <strain evidence="2 3">Gai3-2</strain>
    </source>
</reference>
<evidence type="ECO:0000313" key="2">
    <source>
        <dbReference type="EMBL" id="QLG26018.1"/>
    </source>
</evidence>
<dbReference type="OrthoDB" id="343104at2157"/>
<sequence>MSRKVADADEVDDDGAHLEDVPSGAGCTEIWEKLSEQREADREEASDGRAGAKRHTSSEAAAAEADDAGAE</sequence>
<protein>
    <submittedName>
        <fullName evidence="2">Uncharacterized protein</fullName>
    </submittedName>
</protein>
<dbReference type="RefSeq" id="WP_179167593.1">
    <property type="nucleotide sequence ID" value="NZ_CP058529.1"/>
</dbReference>
<dbReference type="AlphaFoldDB" id="A0A7D5KW33"/>
<dbReference type="GeneID" id="56028912"/>
<gene>
    <name evidence="2" type="ORF">HUG10_08725</name>
</gene>
<organism evidence="2 3">
    <name type="scientific">Halorarum halophilum</name>
    <dbReference type="NCBI Taxonomy" id="2743090"/>
    <lineage>
        <taxon>Archaea</taxon>
        <taxon>Methanobacteriati</taxon>
        <taxon>Methanobacteriota</taxon>
        <taxon>Stenosarchaea group</taxon>
        <taxon>Halobacteria</taxon>
        <taxon>Halobacteriales</taxon>
        <taxon>Haloferacaceae</taxon>
        <taxon>Halorarum</taxon>
    </lineage>
</organism>
<dbReference type="KEGG" id="halg:HUG10_08725"/>
<dbReference type="EMBL" id="CP058529">
    <property type="protein sequence ID" value="QLG26018.1"/>
    <property type="molecule type" value="Genomic_DNA"/>
</dbReference>
<name>A0A7D5KW33_9EURY</name>
<proteinExistence type="predicted"/>
<keyword evidence="3" id="KW-1185">Reference proteome</keyword>
<dbReference type="Proteomes" id="UP000509750">
    <property type="component" value="Chromosome"/>
</dbReference>
<evidence type="ECO:0000313" key="3">
    <source>
        <dbReference type="Proteomes" id="UP000509750"/>
    </source>
</evidence>
<feature type="compositionally biased region" description="Basic and acidic residues" evidence="1">
    <location>
        <begin position="30"/>
        <end position="47"/>
    </location>
</feature>